<proteinExistence type="predicted"/>
<dbReference type="EMBL" id="JACJIQ010000004">
    <property type="protein sequence ID" value="MBA9076672.1"/>
    <property type="molecule type" value="Genomic_DNA"/>
</dbReference>
<reference evidence="1 2" key="1">
    <citation type="submission" date="2020-08" db="EMBL/GenBank/DDBJ databases">
        <title>Genomic Encyclopedia of Type Strains, Phase IV (KMG-IV): sequencing the most valuable type-strain genomes for metagenomic binning, comparative biology and taxonomic classification.</title>
        <authorList>
            <person name="Goeker M."/>
        </authorList>
    </citation>
    <scope>NUCLEOTIDE SEQUENCE [LARGE SCALE GENOMIC DNA]</scope>
    <source>
        <strain evidence="1 2">DSM 29854</strain>
    </source>
</reference>
<organism evidence="1 2">
    <name type="scientific">Rufibacter quisquiliarum</name>
    <dbReference type="NCBI Taxonomy" id="1549639"/>
    <lineage>
        <taxon>Bacteria</taxon>
        <taxon>Pseudomonadati</taxon>
        <taxon>Bacteroidota</taxon>
        <taxon>Cytophagia</taxon>
        <taxon>Cytophagales</taxon>
        <taxon>Hymenobacteraceae</taxon>
        <taxon>Rufibacter</taxon>
    </lineage>
</organism>
<dbReference type="AlphaFoldDB" id="A0A839GCM8"/>
<dbReference type="InterPro" id="IPR007577">
    <property type="entry name" value="GlycoTrfase_DXD_sugar-bd_CS"/>
</dbReference>
<dbReference type="PANTHER" id="PTHR46830:SF2">
    <property type="entry name" value="ALPHA-1,4-N-ACETYLGLUCOSAMINYLTRANSFERASE"/>
    <property type="match status" value="1"/>
</dbReference>
<gene>
    <name evidence="1" type="ORF">FHS90_001378</name>
</gene>
<name>A0A839GCM8_9BACT</name>
<dbReference type="RefSeq" id="WP_153042603.1">
    <property type="nucleotide sequence ID" value="NZ_JACJIQ010000004.1"/>
</dbReference>
<dbReference type="PANTHER" id="PTHR46830">
    <property type="entry name" value="TRANSFERASE, PUTATIVE-RELATED"/>
    <property type="match status" value="1"/>
</dbReference>
<dbReference type="Pfam" id="PF04488">
    <property type="entry name" value="Gly_transf_sug"/>
    <property type="match status" value="1"/>
</dbReference>
<keyword evidence="2" id="KW-1185">Reference proteome</keyword>
<dbReference type="Gene3D" id="3.90.550.20">
    <property type="match status" value="1"/>
</dbReference>
<evidence type="ECO:0000313" key="1">
    <source>
        <dbReference type="EMBL" id="MBA9076672.1"/>
    </source>
</evidence>
<comment type="caution">
    <text evidence="1">The sequence shown here is derived from an EMBL/GenBank/DDBJ whole genome shotgun (WGS) entry which is preliminary data.</text>
</comment>
<sequence length="304" mass="36345">MSRVPKIYHFVFGLRPQTEPFHLLYYLCLASCLEVNKPDAIYFHYKNLPYGPWWDLIKPFLTLHQVEENDFIRSFQYEDKQIETFRYAHLADIVRLEVLLKHGGVYADMDTLFVHELPAEFYEKPCVMGREKVNWQEPAAAKAGGSLCNAWILAEKDSSFIKLWLERTYQEFDGSWSAHSTFLPYRLSQENPALIHVEPERSFFFFDWSKKGIRDLFERKETKLEGIYSMHLWNHLWWSPSRTDFTYFNHLRLTPNYVAFAPTTFASIAKRFLPRQVPVSVSEYRKEELRGRLRNIRQYLQNKF</sequence>
<dbReference type="Proteomes" id="UP000563094">
    <property type="component" value="Unassembled WGS sequence"/>
</dbReference>
<evidence type="ECO:0000313" key="2">
    <source>
        <dbReference type="Proteomes" id="UP000563094"/>
    </source>
</evidence>
<protein>
    <recommendedName>
        <fullName evidence="3">Glycosyl transferase</fullName>
    </recommendedName>
</protein>
<accession>A0A839GCM8</accession>
<evidence type="ECO:0008006" key="3">
    <source>
        <dbReference type="Google" id="ProtNLM"/>
    </source>
</evidence>
<dbReference type="InterPro" id="IPR029044">
    <property type="entry name" value="Nucleotide-diphossugar_trans"/>
</dbReference>
<dbReference type="SUPFAM" id="SSF53448">
    <property type="entry name" value="Nucleotide-diphospho-sugar transferases"/>
    <property type="match status" value="1"/>
</dbReference>